<keyword evidence="5" id="KW-1185">Reference proteome</keyword>
<dbReference type="GO" id="GO:0008168">
    <property type="term" value="F:methyltransferase activity"/>
    <property type="evidence" value="ECO:0007669"/>
    <property type="project" value="UniProtKB-KW"/>
</dbReference>
<dbReference type="OrthoDB" id="16816at2759"/>
<dbReference type="Proteomes" id="UP000765509">
    <property type="component" value="Unassembled WGS sequence"/>
</dbReference>
<comment type="caution">
    <text evidence="4">The sequence shown here is derived from an EMBL/GenBank/DDBJ whole genome shotgun (WGS) entry which is preliminary data.</text>
</comment>
<dbReference type="Pfam" id="PF13489">
    <property type="entry name" value="Methyltransf_23"/>
    <property type="match status" value="1"/>
</dbReference>
<dbReference type="EMBL" id="AVOT02007984">
    <property type="protein sequence ID" value="MBW0485057.1"/>
    <property type="molecule type" value="Genomic_DNA"/>
</dbReference>
<sequence>MASWTPIPHKITSRSLSSMHIFDRQAKLKQKARVIETDTEKSRLTDYLRQEVACALVDRLVDIRRKFSEVVEFGAGAGSLVKELTEYGLDRIILTDSSKEMLWRDHALDPPGVAIDRVVMDEESVRFERSSQDCIMSCLSLHWVNDLPGTLTQINHSLKPDGVFIGAILGGDTLFELRTSLQLAEQERQGGISPHISPMTDSRSMSSLINRAGFSIPTIDNDELTVRYPSMFELMDDLKFMGESNAIINRPTYLRRDTLLAASSIYKSMYGSPTEPGIPATFQIIYFIGWKADSSQPKPMERGSAQHSLKELGTTSDL</sequence>
<dbReference type="GO" id="GO:0032981">
    <property type="term" value="P:mitochondrial respiratory chain complex I assembly"/>
    <property type="evidence" value="ECO:0007669"/>
    <property type="project" value="TreeGrafter"/>
</dbReference>
<organism evidence="4 5">
    <name type="scientific">Austropuccinia psidii MF-1</name>
    <dbReference type="NCBI Taxonomy" id="1389203"/>
    <lineage>
        <taxon>Eukaryota</taxon>
        <taxon>Fungi</taxon>
        <taxon>Dikarya</taxon>
        <taxon>Basidiomycota</taxon>
        <taxon>Pucciniomycotina</taxon>
        <taxon>Pucciniomycetes</taxon>
        <taxon>Pucciniales</taxon>
        <taxon>Sphaerophragmiaceae</taxon>
        <taxon>Austropuccinia</taxon>
    </lineage>
</organism>
<evidence type="ECO:0000313" key="5">
    <source>
        <dbReference type="Proteomes" id="UP000765509"/>
    </source>
</evidence>
<dbReference type="InterPro" id="IPR050602">
    <property type="entry name" value="Malonyl-ACP_OMT"/>
</dbReference>
<evidence type="ECO:0000313" key="4">
    <source>
        <dbReference type="EMBL" id="MBW0485057.1"/>
    </source>
</evidence>
<gene>
    <name evidence="4" type="ORF">O181_024772</name>
</gene>
<evidence type="ECO:0000256" key="1">
    <source>
        <dbReference type="ARBA" id="ARBA00022603"/>
    </source>
</evidence>
<dbReference type="PANTHER" id="PTHR13090">
    <property type="entry name" value="ARGININE-HYDROXYLASE NDUFAF5, MITOCHONDRIAL"/>
    <property type="match status" value="1"/>
</dbReference>
<dbReference type="CDD" id="cd02440">
    <property type="entry name" value="AdoMet_MTases"/>
    <property type="match status" value="1"/>
</dbReference>
<dbReference type="GO" id="GO:0032259">
    <property type="term" value="P:methylation"/>
    <property type="evidence" value="ECO:0007669"/>
    <property type="project" value="UniProtKB-KW"/>
</dbReference>
<evidence type="ECO:0008006" key="6">
    <source>
        <dbReference type="Google" id="ProtNLM"/>
    </source>
</evidence>
<dbReference type="GO" id="GO:0005739">
    <property type="term" value="C:mitochondrion"/>
    <property type="evidence" value="ECO:0007669"/>
    <property type="project" value="TreeGrafter"/>
</dbReference>
<feature type="region of interest" description="Disordered" evidence="3">
    <location>
        <begin position="295"/>
        <end position="318"/>
    </location>
</feature>
<dbReference type="InterPro" id="IPR029063">
    <property type="entry name" value="SAM-dependent_MTases_sf"/>
</dbReference>
<accession>A0A9Q3CM59</accession>
<name>A0A9Q3CM59_9BASI</name>
<dbReference type="Gene3D" id="3.40.50.150">
    <property type="entry name" value="Vaccinia Virus protein VP39"/>
    <property type="match status" value="1"/>
</dbReference>
<dbReference type="SUPFAM" id="SSF53335">
    <property type="entry name" value="S-adenosyl-L-methionine-dependent methyltransferases"/>
    <property type="match status" value="1"/>
</dbReference>
<keyword evidence="1" id="KW-0489">Methyltransferase</keyword>
<dbReference type="AlphaFoldDB" id="A0A9Q3CM59"/>
<protein>
    <recommendedName>
        <fullName evidence="6">Methyltransferase type 11 domain-containing protein</fullName>
    </recommendedName>
</protein>
<keyword evidence="2" id="KW-0808">Transferase</keyword>
<evidence type="ECO:0000256" key="3">
    <source>
        <dbReference type="SAM" id="MobiDB-lite"/>
    </source>
</evidence>
<reference evidence="4" key="1">
    <citation type="submission" date="2021-03" db="EMBL/GenBank/DDBJ databases">
        <title>Draft genome sequence of rust myrtle Austropuccinia psidii MF-1, a brazilian biotype.</title>
        <authorList>
            <person name="Quecine M.C."/>
            <person name="Pachon D.M.R."/>
            <person name="Bonatelli M.L."/>
            <person name="Correr F.H."/>
            <person name="Franceschini L.M."/>
            <person name="Leite T.F."/>
            <person name="Margarido G.R.A."/>
            <person name="Almeida C.A."/>
            <person name="Ferrarezi J.A."/>
            <person name="Labate C.A."/>
        </authorList>
    </citation>
    <scope>NUCLEOTIDE SEQUENCE</scope>
    <source>
        <strain evidence="4">MF-1</strain>
    </source>
</reference>
<evidence type="ECO:0000256" key="2">
    <source>
        <dbReference type="ARBA" id="ARBA00022679"/>
    </source>
</evidence>
<proteinExistence type="predicted"/>
<dbReference type="PANTHER" id="PTHR13090:SF1">
    <property type="entry name" value="ARGININE-HYDROXYLASE NDUFAF5, MITOCHONDRIAL"/>
    <property type="match status" value="1"/>
</dbReference>